<sequence length="133" mass="14282">MPPGLPGDGLNSTRRQDRRLRRPTPPSPPPVIALVTLGVLIHLDSTPHPLKEAVVGIGTSIFLLAAGAILTFALDASVGGVNLDVIGWILMAAGLLGLIMTALVWGRRRQVVTTTEPVEYRRVEERRDIAPPL</sequence>
<feature type="transmembrane region" description="Helical" evidence="2">
    <location>
        <begin position="27"/>
        <end position="43"/>
    </location>
</feature>
<comment type="caution">
    <text evidence="4">The sequence shown here is derived from an EMBL/GenBank/DDBJ whole genome shotgun (WGS) entry which is preliminary data.</text>
</comment>
<protein>
    <recommendedName>
        <fullName evidence="3">DUF6458 domain-containing protein</fullName>
    </recommendedName>
</protein>
<feature type="region of interest" description="Disordered" evidence="1">
    <location>
        <begin position="1"/>
        <end position="28"/>
    </location>
</feature>
<reference evidence="4 5" key="1">
    <citation type="submission" date="2019-06" db="EMBL/GenBank/DDBJ databases">
        <title>Sequencing the genomes of 1000 actinobacteria strains.</title>
        <authorList>
            <person name="Klenk H.-P."/>
        </authorList>
    </citation>
    <scope>NUCLEOTIDE SEQUENCE [LARGE SCALE GENOMIC DNA]</scope>
    <source>
        <strain evidence="4 5">DSM 102131</strain>
    </source>
</reference>
<evidence type="ECO:0000256" key="1">
    <source>
        <dbReference type="SAM" id="MobiDB-lite"/>
    </source>
</evidence>
<dbReference type="EMBL" id="VIXA01000004">
    <property type="protein sequence ID" value="TWG11912.1"/>
    <property type="molecule type" value="Genomic_DNA"/>
</dbReference>
<dbReference type="Pfam" id="PF20059">
    <property type="entry name" value="DUF6458"/>
    <property type="match status" value="1"/>
</dbReference>
<keyword evidence="2" id="KW-0472">Membrane</keyword>
<proteinExistence type="predicted"/>
<keyword evidence="5" id="KW-1185">Reference proteome</keyword>
<keyword evidence="2" id="KW-0812">Transmembrane</keyword>
<evidence type="ECO:0000313" key="5">
    <source>
        <dbReference type="Proteomes" id="UP000319927"/>
    </source>
</evidence>
<name>A0A561VJW4_9ACTN</name>
<evidence type="ECO:0000313" key="4">
    <source>
        <dbReference type="EMBL" id="TWG11912.1"/>
    </source>
</evidence>
<organism evidence="4 5">
    <name type="scientific">Micromonospora palomenae</name>
    <dbReference type="NCBI Taxonomy" id="1461247"/>
    <lineage>
        <taxon>Bacteria</taxon>
        <taxon>Bacillati</taxon>
        <taxon>Actinomycetota</taxon>
        <taxon>Actinomycetes</taxon>
        <taxon>Micromonosporales</taxon>
        <taxon>Micromonosporaceae</taxon>
        <taxon>Micromonospora</taxon>
    </lineage>
</organism>
<dbReference type="AlphaFoldDB" id="A0A561VJW4"/>
<evidence type="ECO:0000256" key="2">
    <source>
        <dbReference type="SAM" id="Phobius"/>
    </source>
</evidence>
<accession>A0A561VJW4</accession>
<dbReference type="InterPro" id="IPR045597">
    <property type="entry name" value="DUF6458"/>
</dbReference>
<feature type="transmembrane region" description="Helical" evidence="2">
    <location>
        <begin position="86"/>
        <end position="105"/>
    </location>
</feature>
<dbReference type="Proteomes" id="UP000319927">
    <property type="component" value="Unassembled WGS sequence"/>
</dbReference>
<keyword evidence="2" id="KW-1133">Transmembrane helix</keyword>
<feature type="domain" description="DUF6458" evidence="3">
    <location>
        <begin position="56"/>
        <end position="128"/>
    </location>
</feature>
<evidence type="ECO:0000259" key="3">
    <source>
        <dbReference type="Pfam" id="PF20059"/>
    </source>
</evidence>
<feature type="transmembrane region" description="Helical" evidence="2">
    <location>
        <begin position="55"/>
        <end position="74"/>
    </location>
</feature>
<gene>
    <name evidence="4" type="ORF">FHX75_14240</name>
</gene>